<keyword evidence="1" id="KW-1133">Transmembrane helix</keyword>
<keyword evidence="1" id="KW-0812">Transmembrane</keyword>
<feature type="transmembrane region" description="Helical" evidence="1">
    <location>
        <begin position="51"/>
        <end position="74"/>
    </location>
</feature>
<comment type="caution">
    <text evidence="2">The sequence shown here is derived from an EMBL/GenBank/DDBJ whole genome shotgun (WGS) entry which is preliminary data.</text>
</comment>
<dbReference type="Pfam" id="PF14329">
    <property type="entry name" value="DUF4386"/>
    <property type="match status" value="1"/>
</dbReference>
<reference evidence="2 3" key="1">
    <citation type="journal article" date="2019" name="Nat. Microbiol.">
        <title>Mediterranean grassland soil C-N compound turnover is dependent on rainfall and depth, and is mediated by genomically divergent microorganisms.</title>
        <authorList>
            <person name="Diamond S."/>
            <person name="Andeer P.F."/>
            <person name="Li Z."/>
            <person name="Crits-Christoph A."/>
            <person name="Burstein D."/>
            <person name="Anantharaman K."/>
            <person name="Lane K.R."/>
            <person name="Thomas B.C."/>
            <person name="Pan C."/>
            <person name="Northen T.R."/>
            <person name="Banfield J.F."/>
        </authorList>
    </citation>
    <scope>NUCLEOTIDE SEQUENCE [LARGE SCALE GENOMIC DNA]</scope>
    <source>
        <strain evidence="2">NP_6</strain>
    </source>
</reference>
<dbReference type="InterPro" id="IPR025495">
    <property type="entry name" value="DUF4386"/>
</dbReference>
<organism evidence="2 3">
    <name type="scientific">Candidatus Segetimicrobium genomatis</name>
    <dbReference type="NCBI Taxonomy" id="2569760"/>
    <lineage>
        <taxon>Bacteria</taxon>
        <taxon>Bacillati</taxon>
        <taxon>Candidatus Sysuimicrobiota</taxon>
        <taxon>Candidatus Sysuimicrobiia</taxon>
        <taxon>Candidatus Sysuimicrobiales</taxon>
        <taxon>Candidatus Segetimicrobiaceae</taxon>
        <taxon>Candidatus Segetimicrobium</taxon>
    </lineage>
</organism>
<feature type="transmembrane region" description="Helical" evidence="1">
    <location>
        <begin position="128"/>
        <end position="159"/>
    </location>
</feature>
<accession>A0A537JE01</accession>
<dbReference type="AlphaFoldDB" id="A0A537JE01"/>
<gene>
    <name evidence="2" type="ORF">E6H03_06535</name>
</gene>
<dbReference type="Proteomes" id="UP000318093">
    <property type="component" value="Unassembled WGS sequence"/>
</dbReference>
<feature type="transmembrane region" description="Helical" evidence="1">
    <location>
        <begin position="171"/>
        <end position="204"/>
    </location>
</feature>
<name>A0A537JE01_9BACT</name>
<sequence>MDTTQRNGGTAGIVSAVLLVLFLILTMAMGMDPHTAGDPAQALAMIALKRGLWRLVGIVGTLAAAFGIVFTIGLSNRLKEGAPTRASVILYFVTVGLGGYALASLMQWKGGLQLADYAVKDQVGAGHAWLALRAAAGGANVLGSGFVGAALLIAGWAVIETAALNPIAGWVGVIAGLLSLAGVFASASFAVLIGTIVFDVIWLAWAGVELLSPQDPGGASTPLRR</sequence>
<keyword evidence="1" id="KW-0472">Membrane</keyword>
<proteinExistence type="predicted"/>
<dbReference type="EMBL" id="VBAN01000193">
    <property type="protein sequence ID" value="TMI81768.1"/>
    <property type="molecule type" value="Genomic_DNA"/>
</dbReference>
<evidence type="ECO:0000313" key="3">
    <source>
        <dbReference type="Proteomes" id="UP000318093"/>
    </source>
</evidence>
<evidence type="ECO:0000313" key="2">
    <source>
        <dbReference type="EMBL" id="TMI81768.1"/>
    </source>
</evidence>
<feature type="transmembrane region" description="Helical" evidence="1">
    <location>
        <begin position="12"/>
        <end position="31"/>
    </location>
</feature>
<feature type="transmembrane region" description="Helical" evidence="1">
    <location>
        <begin position="86"/>
        <end position="108"/>
    </location>
</feature>
<evidence type="ECO:0000256" key="1">
    <source>
        <dbReference type="SAM" id="Phobius"/>
    </source>
</evidence>
<protein>
    <submittedName>
        <fullName evidence="2">DUF4386 family protein</fullName>
    </submittedName>
</protein>